<gene>
    <name evidence="1" type="ORF">UFOPK2754_01287</name>
    <name evidence="2" type="ORF">UFOPK3543_03353</name>
</gene>
<organism evidence="1">
    <name type="scientific">freshwater metagenome</name>
    <dbReference type="NCBI Taxonomy" id="449393"/>
    <lineage>
        <taxon>unclassified sequences</taxon>
        <taxon>metagenomes</taxon>
        <taxon>ecological metagenomes</taxon>
    </lineage>
</organism>
<evidence type="ECO:0000313" key="1">
    <source>
        <dbReference type="EMBL" id="CAB4742718.1"/>
    </source>
</evidence>
<dbReference type="AlphaFoldDB" id="A0A6J6T6Q2"/>
<protein>
    <submittedName>
        <fullName evidence="1">Unannotated protein</fullName>
    </submittedName>
</protein>
<accession>A0A6J6T6Q2</accession>
<proteinExistence type="predicted"/>
<dbReference type="EMBL" id="CAEZYR010000041">
    <property type="protein sequence ID" value="CAB4742718.1"/>
    <property type="molecule type" value="Genomic_DNA"/>
</dbReference>
<dbReference type="EMBL" id="CAFBMH010000256">
    <property type="protein sequence ID" value="CAB4942973.1"/>
    <property type="molecule type" value="Genomic_DNA"/>
</dbReference>
<name>A0A6J6T6Q2_9ZZZZ</name>
<sequence>MKPRPWPAAPAIAAAALGLSSASAASAAGGNGNSVCSSNSSEFAVGTFVSTFAQAGAFSSEGNPGRPYPIVPIGIEGNLGCNPVKTQN</sequence>
<evidence type="ECO:0000313" key="2">
    <source>
        <dbReference type="EMBL" id="CAB4942973.1"/>
    </source>
</evidence>
<reference evidence="1" key="1">
    <citation type="submission" date="2020-05" db="EMBL/GenBank/DDBJ databases">
        <authorList>
            <person name="Chiriac C."/>
            <person name="Salcher M."/>
            <person name="Ghai R."/>
            <person name="Kavagutti S V."/>
        </authorList>
    </citation>
    <scope>NUCLEOTIDE SEQUENCE</scope>
</reference>